<dbReference type="GO" id="GO:0008104">
    <property type="term" value="P:intracellular protein localization"/>
    <property type="evidence" value="ECO:0007669"/>
    <property type="project" value="TreeGrafter"/>
</dbReference>
<keyword evidence="3" id="KW-0812">Transmembrane</keyword>
<dbReference type="Proteomes" id="UP000053825">
    <property type="component" value="Unassembled WGS sequence"/>
</dbReference>
<evidence type="ECO:0000256" key="3">
    <source>
        <dbReference type="ARBA" id="ARBA00022692"/>
    </source>
</evidence>
<dbReference type="GO" id="GO:0012505">
    <property type="term" value="C:endomembrane system"/>
    <property type="evidence" value="ECO:0007669"/>
    <property type="project" value="TreeGrafter"/>
</dbReference>
<dbReference type="GO" id="GO:0016020">
    <property type="term" value="C:membrane"/>
    <property type="evidence" value="ECO:0007669"/>
    <property type="project" value="UniProtKB-SubCell"/>
</dbReference>
<evidence type="ECO:0000256" key="5">
    <source>
        <dbReference type="ARBA" id="ARBA00023136"/>
    </source>
</evidence>
<keyword evidence="5" id="KW-0472">Membrane</keyword>
<accession>A0A0L7QT95</accession>
<evidence type="ECO:0000256" key="1">
    <source>
        <dbReference type="ARBA" id="ARBA00004370"/>
    </source>
</evidence>
<protein>
    <submittedName>
        <fullName evidence="6">Protein odr-4 like protein</fullName>
    </submittedName>
</protein>
<evidence type="ECO:0000256" key="4">
    <source>
        <dbReference type="ARBA" id="ARBA00022989"/>
    </source>
</evidence>
<dbReference type="Pfam" id="PF14778">
    <property type="entry name" value="ODR4-like"/>
    <property type="match status" value="1"/>
</dbReference>
<reference evidence="6 7" key="1">
    <citation type="submission" date="2015-07" db="EMBL/GenBank/DDBJ databases">
        <title>The genome of Habropoda laboriosa.</title>
        <authorList>
            <person name="Pan H."/>
            <person name="Kapheim K."/>
        </authorList>
    </citation>
    <scope>NUCLEOTIDE SEQUENCE [LARGE SCALE GENOMIC DNA]</scope>
    <source>
        <strain evidence="6">0110345459</strain>
    </source>
</reference>
<comment type="similarity">
    <text evidence="2">Belongs to the ODR-4 family.</text>
</comment>
<dbReference type="PANTHER" id="PTHR33966:SF1">
    <property type="entry name" value="PROTEIN ODR-4 HOMOLOG"/>
    <property type="match status" value="1"/>
</dbReference>
<comment type="subcellular location">
    <subcellularLocation>
        <location evidence="1">Membrane</location>
    </subcellularLocation>
</comment>
<sequence length="145" mass="16156">MGRTVYAEERLYNYLTSLAKPDEYTIGLILGQSVGQKDFIVHLAKTPPPLGKNVVEETLLSSTTNSQQNVTENHIKSVKDIPESWVADHAKHVTRMLPGGMHVLGTFIVGPEDTIIDRERTFPIGWRPAILRLSEPQPRGPVNNC</sequence>
<dbReference type="AlphaFoldDB" id="A0A0L7QT95"/>
<dbReference type="STRING" id="597456.A0A0L7QT95"/>
<organism evidence="6 7">
    <name type="scientific">Habropoda laboriosa</name>
    <dbReference type="NCBI Taxonomy" id="597456"/>
    <lineage>
        <taxon>Eukaryota</taxon>
        <taxon>Metazoa</taxon>
        <taxon>Ecdysozoa</taxon>
        <taxon>Arthropoda</taxon>
        <taxon>Hexapoda</taxon>
        <taxon>Insecta</taxon>
        <taxon>Pterygota</taxon>
        <taxon>Neoptera</taxon>
        <taxon>Endopterygota</taxon>
        <taxon>Hymenoptera</taxon>
        <taxon>Apocrita</taxon>
        <taxon>Aculeata</taxon>
        <taxon>Apoidea</taxon>
        <taxon>Anthophila</taxon>
        <taxon>Apidae</taxon>
        <taxon>Habropoda</taxon>
    </lineage>
</organism>
<proteinExistence type="inferred from homology"/>
<dbReference type="InterPro" id="IPR029454">
    <property type="entry name" value="ODR-4-like"/>
</dbReference>
<dbReference type="PANTHER" id="PTHR33966">
    <property type="entry name" value="PROTEIN ODR-4 HOMOLOG"/>
    <property type="match status" value="1"/>
</dbReference>
<name>A0A0L7QT95_9HYME</name>
<evidence type="ECO:0000256" key="2">
    <source>
        <dbReference type="ARBA" id="ARBA00010131"/>
    </source>
</evidence>
<keyword evidence="7" id="KW-1185">Reference proteome</keyword>
<keyword evidence="4" id="KW-1133">Transmembrane helix</keyword>
<dbReference type="EMBL" id="KQ414755">
    <property type="protein sequence ID" value="KOC61794.1"/>
    <property type="molecule type" value="Genomic_DNA"/>
</dbReference>
<evidence type="ECO:0000313" key="7">
    <source>
        <dbReference type="Proteomes" id="UP000053825"/>
    </source>
</evidence>
<dbReference type="OrthoDB" id="21458at2759"/>
<evidence type="ECO:0000313" key="6">
    <source>
        <dbReference type="EMBL" id="KOC61794.1"/>
    </source>
</evidence>
<gene>
    <name evidence="6" type="ORF">WH47_03051</name>
</gene>